<comment type="similarity">
    <text evidence="1">Belongs to the universal ribosomal protein uL4 family.</text>
</comment>
<gene>
    <name evidence="6" type="ORF">CROS1456_LOCUS1403</name>
    <name evidence="7" type="ORF">HKI87_11g65580</name>
</gene>
<feature type="region of interest" description="Disordered" evidence="5">
    <location>
        <begin position="169"/>
        <end position="214"/>
    </location>
</feature>
<dbReference type="AlphaFoldDB" id="A0A7S3FNA3"/>
<dbReference type="InterPro" id="IPR023574">
    <property type="entry name" value="Ribosomal_uL4_dom_sf"/>
</dbReference>
<evidence type="ECO:0000256" key="5">
    <source>
        <dbReference type="SAM" id="MobiDB-lite"/>
    </source>
</evidence>
<evidence type="ECO:0000313" key="8">
    <source>
        <dbReference type="Proteomes" id="UP001472866"/>
    </source>
</evidence>
<dbReference type="EMBL" id="CP151511">
    <property type="protein sequence ID" value="WZN65001.1"/>
    <property type="molecule type" value="Genomic_DNA"/>
</dbReference>
<evidence type="ECO:0000256" key="1">
    <source>
        <dbReference type="ARBA" id="ARBA00010528"/>
    </source>
</evidence>
<dbReference type="GO" id="GO:1990904">
    <property type="term" value="C:ribonucleoprotein complex"/>
    <property type="evidence" value="ECO:0007669"/>
    <property type="project" value="UniProtKB-KW"/>
</dbReference>
<reference evidence="7 8" key="2">
    <citation type="submission" date="2024-03" db="EMBL/GenBank/DDBJ databases">
        <title>Complete genome sequence of the green alga Chloropicon roscoffensis RCC1871.</title>
        <authorList>
            <person name="Lemieux C."/>
            <person name="Pombert J.-F."/>
            <person name="Otis C."/>
            <person name="Turmel M."/>
        </authorList>
    </citation>
    <scope>NUCLEOTIDE SEQUENCE [LARGE SCALE GENOMIC DNA]</scope>
    <source>
        <strain evidence="7 8">RCC1871</strain>
    </source>
</reference>
<dbReference type="Proteomes" id="UP001472866">
    <property type="component" value="Chromosome 11"/>
</dbReference>
<dbReference type="Gene3D" id="3.40.1370.10">
    <property type="match status" value="1"/>
</dbReference>
<dbReference type="Pfam" id="PF00573">
    <property type="entry name" value="Ribosomal_L4"/>
    <property type="match status" value="1"/>
</dbReference>
<dbReference type="GO" id="GO:0003735">
    <property type="term" value="F:structural constituent of ribosome"/>
    <property type="evidence" value="ECO:0007669"/>
    <property type="project" value="InterPro"/>
</dbReference>
<dbReference type="EMBL" id="HBHZ01001797">
    <property type="protein sequence ID" value="CAE0188334.1"/>
    <property type="molecule type" value="Transcribed_RNA"/>
</dbReference>
<dbReference type="PANTHER" id="PTHR10746">
    <property type="entry name" value="50S RIBOSOMAL PROTEIN L4"/>
    <property type="match status" value="1"/>
</dbReference>
<evidence type="ECO:0000256" key="4">
    <source>
        <dbReference type="ARBA" id="ARBA00040565"/>
    </source>
</evidence>
<accession>A0A7S3FNA3</accession>
<dbReference type="GO" id="GO:0006412">
    <property type="term" value="P:translation"/>
    <property type="evidence" value="ECO:0007669"/>
    <property type="project" value="InterPro"/>
</dbReference>
<keyword evidence="8" id="KW-1185">Reference proteome</keyword>
<dbReference type="NCBIfam" id="TIGR03953">
    <property type="entry name" value="rplD_bact"/>
    <property type="match status" value="1"/>
</dbReference>
<reference evidence="6" key="1">
    <citation type="submission" date="2021-01" db="EMBL/GenBank/DDBJ databases">
        <authorList>
            <person name="Corre E."/>
            <person name="Pelletier E."/>
            <person name="Niang G."/>
            <person name="Scheremetjew M."/>
            <person name="Finn R."/>
            <person name="Kale V."/>
            <person name="Holt S."/>
            <person name="Cochrane G."/>
            <person name="Meng A."/>
            <person name="Brown T."/>
            <person name="Cohen L."/>
        </authorList>
    </citation>
    <scope>NUCLEOTIDE SEQUENCE</scope>
    <source>
        <strain evidence="6">RCC1871</strain>
    </source>
</reference>
<dbReference type="SUPFAM" id="SSF52166">
    <property type="entry name" value="Ribosomal protein L4"/>
    <property type="match status" value="1"/>
</dbReference>
<evidence type="ECO:0000256" key="2">
    <source>
        <dbReference type="ARBA" id="ARBA00022980"/>
    </source>
</evidence>
<dbReference type="PANTHER" id="PTHR10746:SF6">
    <property type="entry name" value="LARGE RIBOSOMAL SUBUNIT PROTEIN UL4M"/>
    <property type="match status" value="1"/>
</dbReference>
<dbReference type="InterPro" id="IPR002136">
    <property type="entry name" value="Ribosomal_uL4"/>
</dbReference>
<sequence>MAGSGLAWSLRMLRRGGISLQGLLVGQKGVAPALLPKTNTTTSSALVTRRLYASQEAVQDAEHVHRPYVTRREKAIIESYAHPAREYLRGWEGDARLGEAVDSGADAAEVADQGKLVDRVVPVLNRSLESVGEVTLPGLIYDQPLRKDIVHRVVVWQRANWRQGTVKVKTRSEVRGGGRKPWPQKGTGRARAGSIRSPLFRGGGKAHGPRPKDWSQQLNSKIRRLGLRVAVSSKLATGRLTVVDELRIESEVPKTRELREFLDKFEADRTSFLLVDDAAGVDWSSYEPYHAQTGVRKSPWQWRSNLLRSAKREEKLESRCEEFVKLERSAKNLRKRAKVVQPEGLNVYDLLAFDHLIMTPRAVKAVTERLSHPPPRFY</sequence>
<dbReference type="HAMAP" id="MF_01328_B">
    <property type="entry name" value="Ribosomal_uL4_B"/>
    <property type="match status" value="1"/>
</dbReference>
<organism evidence="6">
    <name type="scientific">Chloropicon roscoffensis</name>
    <dbReference type="NCBI Taxonomy" id="1461544"/>
    <lineage>
        <taxon>Eukaryota</taxon>
        <taxon>Viridiplantae</taxon>
        <taxon>Chlorophyta</taxon>
        <taxon>Chloropicophyceae</taxon>
        <taxon>Chloropicales</taxon>
        <taxon>Chloropicaceae</taxon>
        <taxon>Chloropicon</taxon>
    </lineage>
</organism>
<evidence type="ECO:0000313" key="7">
    <source>
        <dbReference type="EMBL" id="WZN65001.1"/>
    </source>
</evidence>
<protein>
    <recommendedName>
        <fullName evidence="4">Large ribosomal subunit protein uL4m</fullName>
    </recommendedName>
</protein>
<evidence type="ECO:0000256" key="3">
    <source>
        <dbReference type="ARBA" id="ARBA00023274"/>
    </source>
</evidence>
<dbReference type="InterPro" id="IPR013005">
    <property type="entry name" value="Ribosomal_uL4-like"/>
</dbReference>
<keyword evidence="3" id="KW-0687">Ribonucleoprotein</keyword>
<name>A0A7S3FNA3_9CHLO</name>
<keyword evidence="2 7" id="KW-0689">Ribosomal protein</keyword>
<evidence type="ECO:0000313" key="6">
    <source>
        <dbReference type="EMBL" id="CAE0188334.1"/>
    </source>
</evidence>
<dbReference type="GO" id="GO:0005840">
    <property type="term" value="C:ribosome"/>
    <property type="evidence" value="ECO:0007669"/>
    <property type="project" value="UniProtKB-KW"/>
</dbReference>
<proteinExistence type="inferred from homology"/>